<dbReference type="Pfam" id="PF07727">
    <property type="entry name" value="RVT_2"/>
    <property type="match status" value="1"/>
</dbReference>
<keyword evidence="1" id="KW-0378">Hydrolase</keyword>
<organism evidence="4 5">
    <name type="scientific">Mucuna pruriens</name>
    <name type="common">Velvet bean</name>
    <name type="synonym">Dolichos pruriens</name>
    <dbReference type="NCBI Taxonomy" id="157652"/>
    <lineage>
        <taxon>Eukaryota</taxon>
        <taxon>Viridiplantae</taxon>
        <taxon>Streptophyta</taxon>
        <taxon>Embryophyta</taxon>
        <taxon>Tracheophyta</taxon>
        <taxon>Spermatophyta</taxon>
        <taxon>Magnoliopsida</taxon>
        <taxon>eudicotyledons</taxon>
        <taxon>Gunneridae</taxon>
        <taxon>Pentapetalae</taxon>
        <taxon>rosids</taxon>
        <taxon>fabids</taxon>
        <taxon>Fabales</taxon>
        <taxon>Fabaceae</taxon>
        <taxon>Papilionoideae</taxon>
        <taxon>50 kb inversion clade</taxon>
        <taxon>NPAAA clade</taxon>
        <taxon>indigoferoid/millettioid clade</taxon>
        <taxon>Phaseoleae</taxon>
        <taxon>Mucuna</taxon>
    </lineage>
</organism>
<feature type="non-terminal residue" evidence="4">
    <location>
        <position position="1"/>
    </location>
</feature>
<feature type="non-terminal residue" evidence="4">
    <location>
        <position position="829"/>
    </location>
</feature>
<evidence type="ECO:0000259" key="3">
    <source>
        <dbReference type="Pfam" id="PF22936"/>
    </source>
</evidence>
<evidence type="ECO:0000256" key="1">
    <source>
        <dbReference type="ARBA" id="ARBA00022750"/>
    </source>
</evidence>
<keyword evidence="1" id="KW-0064">Aspartyl protease</keyword>
<dbReference type="PANTHER" id="PTHR11439:SF515">
    <property type="entry name" value="GAG-POL POLYPROTEIN"/>
    <property type="match status" value="1"/>
</dbReference>
<dbReference type="InterPro" id="IPR012337">
    <property type="entry name" value="RNaseH-like_sf"/>
</dbReference>
<dbReference type="InterPro" id="IPR013103">
    <property type="entry name" value="RVT_2"/>
</dbReference>
<protein>
    <submittedName>
        <fullName evidence="4">Copia protein</fullName>
    </submittedName>
</protein>
<dbReference type="InterPro" id="IPR043502">
    <property type="entry name" value="DNA/RNA_pol_sf"/>
</dbReference>
<dbReference type="Proteomes" id="UP000257109">
    <property type="component" value="Unassembled WGS sequence"/>
</dbReference>
<name>A0A371HH62_MUCPR</name>
<feature type="domain" description="Retrovirus-related Pol polyprotein from transposon TNT 1-94-like beta-barrel" evidence="3">
    <location>
        <begin position="2"/>
        <end position="51"/>
    </location>
</feature>
<proteinExistence type="predicted"/>
<sequence>MVKFADNSIITARGMSKVFIHKRDGQQSFITDVLYVPQMKTNLLSLGQLLSLSLLKKKGMVHGLPFIEPRKELCEGCLVSKHTRNSFKSNIPTTKALLEVVYSDVCGPMESVSLGGNHYSISFVYLIKRKGEAFEMFKKFKEMAKKQCGCSIKVFRIDGGGEYTSHDLHIIHERRNKTLMNMAQCMLKDKNMPKQSPIKSLHDVTLEEVWPRRKPKLYNPTSKNIVLSKDVVVDESKGRRWETTTENGKVTIQIQLDMQFENCVETIQFIYVDLKELDNHLRVTKEGDMMHLTLLAETEPVSFEQAIREPKWKATMEEEPHMGVVKVKSIGKVAKYKTRLVAKGWIGYNEVFAPVARIETIRLVRLIITSIKLGFLNRPLEEEVYVCQPPDFEVIGHKNKVYILKKALYGLKQAPRAWNRRIDCFFLQLDFNKCTTEYEVYVRATVDDLLVIGSNTTNFDEFKRRIMLEFEMTDLGLSYFFGMEFVTTSEGIFMYQKRYATDVLKKFHMLDCNFTQTSVECGIKLEKEGSDKSIDATLYRHIVGYLRFLYSSQPNIAYGVGLISRFVDHPRLSHLLAAKRILRYIKGTLDYGLLFSKHVRSVSDEIYGYCDSDRRSDKTNRKVQQSMCLSCVMVALSSCEAEYIVASMGACQALWLENLMSEMKIGKEEPIKILIDNRLTISLAKHPIAHGRSKHIEIKFHFLRDQLELKYCSTNEHVTDILTKLLKDDQFKMARDMIGVQPIGLNDAMHFMEGHIKSAPISRLPLITVLDTKHHLKDIPPFHLELNFFNKENRVLHYPVRAFYVDGPNLMAYNLSSGSEGIYKKLYNS</sequence>
<dbReference type="InterPro" id="IPR054722">
    <property type="entry name" value="PolX-like_BBD"/>
</dbReference>
<accession>A0A371HH62</accession>
<dbReference type="SUPFAM" id="SSF53098">
    <property type="entry name" value="Ribonuclease H-like"/>
    <property type="match status" value="1"/>
</dbReference>
<dbReference type="CDD" id="cd09272">
    <property type="entry name" value="RNase_HI_RT_Ty1"/>
    <property type="match status" value="1"/>
</dbReference>
<keyword evidence="5" id="KW-1185">Reference proteome</keyword>
<dbReference type="OrthoDB" id="1688654at2759"/>
<feature type="domain" description="Reverse transcriptase Ty1/copia-type" evidence="2">
    <location>
        <begin position="329"/>
        <end position="518"/>
    </location>
</feature>
<comment type="caution">
    <text evidence="4">The sequence shown here is derived from an EMBL/GenBank/DDBJ whole genome shotgun (WGS) entry which is preliminary data.</text>
</comment>
<evidence type="ECO:0000313" key="4">
    <source>
        <dbReference type="EMBL" id="RDY02153.1"/>
    </source>
</evidence>
<dbReference type="GO" id="GO:0004190">
    <property type="term" value="F:aspartic-type endopeptidase activity"/>
    <property type="evidence" value="ECO:0007669"/>
    <property type="project" value="UniProtKB-KW"/>
</dbReference>
<evidence type="ECO:0000259" key="2">
    <source>
        <dbReference type="Pfam" id="PF07727"/>
    </source>
</evidence>
<dbReference type="AlphaFoldDB" id="A0A371HH62"/>
<reference evidence="4" key="1">
    <citation type="submission" date="2018-05" db="EMBL/GenBank/DDBJ databases">
        <title>Draft genome of Mucuna pruriens seed.</title>
        <authorList>
            <person name="Nnadi N.E."/>
            <person name="Vos R."/>
            <person name="Hasami M.H."/>
            <person name="Devisetty U.K."/>
            <person name="Aguiy J.C."/>
        </authorList>
    </citation>
    <scope>NUCLEOTIDE SEQUENCE [LARGE SCALE GENOMIC DNA]</scope>
    <source>
        <strain evidence="4">JCA_2017</strain>
    </source>
</reference>
<gene>
    <name evidence="4" type="primary">GIP</name>
    <name evidence="4" type="ORF">CR513_14427</name>
</gene>
<dbReference type="EMBL" id="QJKJ01002595">
    <property type="protein sequence ID" value="RDY02153.1"/>
    <property type="molecule type" value="Genomic_DNA"/>
</dbReference>
<dbReference type="Pfam" id="PF22936">
    <property type="entry name" value="Pol_BBD"/>
    <property type="match status" value="1"/>
</dbReference>
<evidence type="ECO:0000313" key="5">
    <source>
        <dbReference type="Proteomes" id="UP000257109"/>
    </source>
</evidence>
<dbReference type="PANTHER" id="PTHR11439">
    <property type="entry name" value="GAG-POL-RELATED RETROTRANSPOSON"/>
    <property type="match status" value="1"/>
</dbReference>
<dbReference type="SUPFAM" id="SSF56672">
    <property type="entry name" value="DNA/RNA polymerases"/>
    <property type="match status" value="1"/>
</dbReference>
<keyword evidence="1" id="KW-0645">Protease</keyword>